<gene>
    <name evidence="3" type="ORF">RJ639_005247</name>
</gene>
<dbReference type="Pfam" id="PF13839">
    <property type="entry name" value="PC-Esterase"/>
    <property type="match status" value="1"/>
</dbReference>
<dbReference type="InterPro" id="IPR026057">
    <property type="entry name" value="TBL_C"/>
</dbReference>
<evidence type="ECO:0000259" key="2">
    <source>
        <dbReference type="Pfam" id="PF13839"/>
    </source>
</evidence>
<dbReference type="Proteomes" id="UP001188597">
    <property type="component" value="Unassembled WGS sequence"/>
</dbReference>
<feature type="non-terminal residue" evidence="3">
    <location>
        <position position="146"/>
    </location>
</feature>
<proteinExistence type="inferred from homology"/>
<organism evidence="3 4">
    <name type="scientific">Escallonia herrerae</name>
    <dbReference type="NCBI Taxonomy" id="1293975"/>
    <lineage>
        <taxon>Eukaryota</taxon>
        <taxon>Viridiplantae</taxon>
        <taxon>Streptophyta</taxon>
        <taxon>Embryophyta</taxon>
        <taxon>Tracheophyta</taxon>
        <taxon>Spermatophyta</taxon>
        <taxon>Magnoliopsida</taxon>
        <taxon>eudicotyledons</taxon>
        <taxon>Gunneridae</taxon>
        <taxon>Pentapetalae</taxon>
        <taxon>asterids</taxon>
        <taxon>campanulids</taxon>
        <taxon>Escalloniales</taxon>
        <taxon>Escalloniaceae</taxon>
        <taxon>Escallonia</taxon>
    </lineage>
</organism>
<keyword evidence="4" id="KW-1185">Reference proteome</keyword>
<name>A0AA88W5B7_9ASTE</name>
<evidence type="ECO:0000313" key="4">
    <source>
        <dbReference type="Proteomes" id="UP001188597"/>
    </source>
</evidence>
<sequence length="146" mass="17210">MMRNRIVFLVDVVKEDFGRVLKLDSIKSGKLWEGIDMLIFNTWHWWNRRGPSQPLETRHTKKWIEWLLLRRHSIHGLGGWTPTLIPPKPGFSFKGLSISLQWQRMERTECQDMPEPEATGSWIEISWRNAACFSDSEESTEQNQEA</sequence>
<feature type="domain" description="Trichome birefringence-like C-terminal" evidence="2">
    <location>
        <begin position="9"/>
        <end position="50"/>
    </location>
</feature>
<dbReference type="EMBL" id="JAVXUP010000833">
    <property type="protein sequence ID" value="KAK3020109.1"/>
    <property type="molecule type" value="Genomic_DNA"/>
</dbReference>
<protein>
    <recommendedName>
        <fullName evidence="2">Trichome birefringence-like C-terminal domain-containing protein</fullName>
    </recommendedName>
</protein>
<accession>A0AA88W5B7</accession>
<comment type="caution">
    <text evidence="3">The sequence shown here is derived from an EMBL/GenBank/DDBJ whole genome shotgun (WGS) entry which is preliminary data.</text>
</comment>
<evidence type="ECO:0000313" key="3">
    <source>
        <dbReference type="EMBL" id="KAK3020109.1"/>
    </source>
</evidence>
<comment type="similarity">
    <text evidence="1">Belongs to the PC-esterase family. TBL subfamily.</text>
</comment>
<dbReference type="AlphaFoldDB" id="A0AA88W5B7"/>
<dbReference type="GO" id="GO:0016740">
    <property type="term" value="F:transferase activity"/>
    <property type="evidence" value="ECO:0007669"/>
    <property type="project" value="InterPro"/>
</dbReference>
<reference evidence="3" key="1">
    <citation type="submission" date="2022-12" db="EMBL/GenBank/DDBJ databases">
        <title>Draft genome assemblies for two species of Escallonia (Escalloniales).</title>
        <authorList>
            <person name="Chanderbali A."/>
            <person name="Dervinis C."/>
            <person name="Anghel I."/>
            <person name="Soltis D."/>
            <person name="Soltis P."/>
            <person name="Zapata F."/>
        </authorList>
    </citation>
    <scope>NUCLEOTIDE SEQUENCE</scope>
    <source>
        <strain evidence="3">UCBG64.0493</strain>
        <tissue evidence="3">Leaf</tissue>
    </source>
</reference>
<evidence type="ECO:0000256" key="1">
    <source>
        <dbReference type="ARBA" id="ARBA00007727"/>
    </source>
</evidence>